<reference evidence="2 3" key="1">
    <citation type="journal article" date="2021" name="Commun. Biol.">
        <title>The genome of Shorea leprosula (Dipterocarpaceae) highlights the ecological relevance of drought in aseasonal tropical rainforests.</title>
        <authorList>
            <person name="Ng K.K.S."/>
            <person name="Kobayashi M.J."/>
            <person name="Fawcett J.A."/>
            <person name="Hatakeyama M."/>
            <person name="Paape T."/>
            <person name="Ng C.H."/>
            <person name="Ang C.C."/>
            <person name="Tnah L.H."/>
            <person name="Lee C.T."/>
            <person name="Nishiyama T."/>
            <person name="Sese J."/>
            <person name="O'Brien M.J."/>
            <person name="Copetti D."/>
            <person name="Mohd Noor M.I."/>
            <person name="Ong R.C."/>
            <person name="Putra M."/>
            <person name="Sireger I.Z."/>
            <person name="Indrioko S."/>
            <person name="Kosugi Y."/>
            <person name="Izuno A."/>
            <person name="Isagi Y."/>
            <person name="Lee S.L."/>
            <person name="Shimizu K.K."/>
        </authorList>
    </citation>
    <scope>NUCLEOTIDE SEQUENCE [LARGE SCALE GENOMIC DNA]</scope>
    <source>
        <strain evidence="2">214</strain>
    </source>
</reference>
<gene>
    <name evidence="2" type="ORF">SLEP1_g18936</name>
</gene>
<keyword evidence="3" id="KW-1185">Reference proteome</keyword>
<evidence type="ECO:0000313" key="3">
    <source>
        <dbReference type="Proteomes" id="UP001054252"/>
    </source>
</evidence>
<feature type="region of interest" description="Disordered" evidence="1">
    <location>
        <begin position="80"/>
        <end position="120"/>
    </location>
</feature>
<evidence type="ECO:0000256" key="1">
    <source>
        <dbReference type="SAM" id="MobiDB-lite"/>
    </source>
</evidence>
<dbReference type="EMBL" id="BPVZ01000026">
    <property type="protein sequence ID" value="GKV07134.1"/>
    <property type="molecule type" value="Genomic_DNA"/>
</dbReference>
<comment type="caution">
    <text evidence="2">The sequence shown here is derived from an EMBL/GenBank/DDBJ whole genome shotgun (WGS) entry which is preliminary data.</text>
</comment>
<evidence type="ECO:0000313" key="2">
    <source>
        <dbReference type="EMBL" id="GKV07134.1"/>
    </source>
</evidence>
<accession>A0AAV5J9R7</accession>
<name>A0AAV5J9R7_9ROSI</name>
<sequence>MIVMMKRHAGFGASPGKRPCEPSTLGFLANPGIGFARNANPSKRPCEPSTLGFLANPARLGSLRTQPLGSQGTRTQALGSQFARNANPSKRPCEPSAWVRKEPSAWVRKEPSAWVGLQGT</sequence>
<protein>
    <submittedName>
        <fullName evidence="2">Uncharacterized protein</fullName>
    </submittedName>
</protein>
<proteinExistence type="predicted"/>
<dbReference type="AlphaFoldDB" id="A0AAV5J9R7"/>
<dbReference type="Proteomes" id="UP001054252">
    <property type="component" value="Unassembled WGS sequence"/>
</dbReference>
<organism evidence="2 3">
    <name type="scientific">Rubroshorea leprosula</name>
    <dbReference type="NCBI Taxonomy" id="152421"/>
    <lineage>
        <taxon>Eukaryota</taxon>
        <taxon>Viridiplantae</taxon>
        <taxon>Streptophyta</taxon>
        <taxon>Embryophyta</taxon>
        <taxon>Tracheophyta</taxon>
        <taxon>Spermatophyta</taxon>
        <taxon>Magnoliopsida</taxon>
        <taxon>eudicotyledons</taxon>
        <taxon>Gunneridae</taxon>
        <taxon>Pentapetalae</taxon>
        <taxon>rosids</taxon>
        <taxon>malvids</taxon>
        <taxon>Malvales</taxon>
        <taxon>Dipterocarpaceae</taxon>
        <taxon>Rubroshorea</taxon>
    </lineage>
</organism>
<feature type="compositionally biased region" description="Basic and acidic residues" evidence="1">
    <location>
        <begin position="99"/>
        <end position="111"/>
    </location>
</feature>